<organism evidence="2 3">
    <name type="scientific">Rangifer tarandus platyrhynchus</name>
    <name type="common">Svalbard reindeer</name>
    <dbReference type="NCBI Taxonomy" id="3082113"/>
    <lineage>
        <taxon>Eukaryota</taxon>
        <taxon>Metazoa</taxon>
        <taxon>Chordata</taxon>
        <taxon>Craniata</taxon>
        <taxon>Vertebrata</taxon>
        <taxon>Euteleostomi</taxon>
        <taxon>Mammalia</taxon>
        <taxon>Eutheria</taxon>
        <taxon>Laurasiatheria</taxon>
        <taxon>Artiodactyla</taxon>
        <taxon>Ruminantia</taxon>
        <taxon>Pecora</taxon>
        <taxon>Cervidae</taxon>
        <taxon>Odocoileinae</taxon>
        <taxon>Rangifer</taxon>
    </lineage>
</organism>
<accession>A0ABN8YCJ8</accession>
<keyword evidence="3" id="KW-1185">Reference proteome</keyword>
<dbReference type="Proteomes" id="UP001176941">
    <property type="component" value="Chromosome 16"/>
</dbReference>
<evidence type="ECO:0000313" key="2">
    <source>
        <dbReference type="EMBL" id="CAI9157591.1"/>
    </source>
</evidence>
<proteinExistence type="predicted"/>
<gene>
    <name evidence="2" type="ORF">MRATA1EN1_LOCUS6553</name>
</gene>
<protein>
    <submittedName>
        <fullName evidence="2">Uncharacterized protein</fullName>
    </submittedName>
</protein>
<dbReference type="EMBL" id="OX459952">
    <property type="protein sequence ID" value="CAI9157591.1"/>
    <property type="molecule type" value="Genomic_DNA"/>
</dbReference>
<feature type="region of interest" description="Disordered" evidence="1">
    <location>
        <begin position="53"/>
        <end position="105"/>
    </location>
</feature>
<feature type="compositionally biased region" description="Basic and acidic residues" evidence="1">
    <location>
        <begin position="95"/>
        <end position="105"/>
    </location>
</feature>
<evidence type="ECO:0000256" key="1">
    <source>
        <dbReference type="SAM" id="MobiDB-lite"/>
    </source>
</evidence>
<name>A0ABN8YCJ8_RANTA</name>
<evidence type="ECO:0000313" key="3">
    <source>
        <dbReference type="Proteomes" id="UP001176941"/>
    </source>
</evidence>
<reference evidence="2" key="1">
    <citation type="submission" date="2023-04" db="EMBL/GenBank/DDBJ databases">
        <authorList>
            <consortium name="ELIXIR-Norway"/>
        </authorList>
    </citation>
    <scope>NUCLEOTIDE SEQUENCE [LARGE SCALE GENOMIC DNA]</scope>
</reference>
<sequence>MHAEHLLRTPTSQLCVLKNKKGSSKITRKWRLESEGFKKRRVKKGTGVMTWLNRAARQEGNGSVGSGKSICQGRGSLGHHLQPRENPSRLPHYCPRSEREDESRRATDGIEFACNEGDLGWIPGLGRSPGEGNGNLLQHSCLETWTEEPGGLQFKTHRVGHD</sequence>